<dbReference type="RefSeq" id="WP_092680137.1">
    <property type="nucleotide sequence ID" value="NZ_FNMZ01000001.1"/>
</dbReference>
<feature type="domain" description="D-isomer specific 2-hydroxyacid dehydrogenase NAD-binding" evidence="3">
    <location>
        <begin position="119"/>
        <end position="291"/>
    </location>
</feature>
<protein>
    <submittedName>
        <fullName evidence="4">Glyoxylate/hydroxypyruvate reductase A</fullName>
    </submittedName>
</protein>
<evidence type="ECO:0000256" key="2">
    <source>
        <dbReference type="ARBA" id="ARBA00023027"/>
    </source>
</evidence>
<gene>
    <name evidence="4" type="ORF">SAMN05444336_1011182</name>
</gene>
<evidence type="ECO:0000259" key="3">
    <source>
        <dbReference type="Pfam" id="PF02826"/>
    </source>
</evidence>
<keyword evidence="5" id="KW-1185">Reference proteome</keyword>
<evidence type="ECO:0000313" key="4">
    <source>
        <dbReference type="EMBL" id="SDW49746.1"/>
    </source>
</evidence>
<evidence type="ECO:0000256" key="1">
    <source>
        <dbReference type="ARBA" id="ARBA00023002"/>
    </source>
</evidence>
<dbReference type="OrthoDB" id="9787219at2"/>
<dbReference type="AlphaFoldDB" id="A0A1H2U0N6"/>
<keyword evidence="4" id="KW-0670">Pyruvate</keyword>
<accession>A0A1H2U0N6</accession>
<sequence length="326" mass="34670">MNAPLPLQPTPEAAARPATVVCLSVPFDLKKIFGGLDDARLVLRDPEEIERPEDVTAALCWNPADDAFDRFPNIRLAASIAAGVDGILACPSLPAGAVVTRVRDDAQADLMAGYAAFAVLWHHRRMGDYVANQAARKWVRSFRPAAPAAVPVGVLGYGLMGRAVARAVAALGFPVIAAARSGGEAMPGVEIVSGPGAIETVAARAKILVNVLPLTAETRDVLNADLFAKMPEGAALVQIGRGEHMVEDDFLAALDAGRIGSATLDVFRQEPLPENHPFWTHPRIMMTPHKASDTSREETIRQLGLALDQLEAGLRPDAAVDREAGY</sequence>
<dbReference type="GO" id="GO:0051287">
    <property type="term" value="F:NAD binding"/>
    <property type="evidence" value="ECO:0007669"/>
    <property type="project" value="InterPro"/>
</dbReference>
<keyword evidence="2" id="KW-0520">NAD</keyword>
<name>A0A1H2U0N6_9RHOB</name>
<dbReference type="InterPro" id="IPR006140">
    <property type="entry name" value="D-isomer_DH_NAD-bd"/>
</dbReference>
<dbReference type="SUPFAM" id="SSF51735">
    <property type="entry name" value="NAD(P)-binding Rossmann-fold domains"/>
    <property type="match status" value="1"/>
</dbReference>
<reference evidence="4 5" key="1">
    <citation type="submission" date="2016-10" db="EMBL/GenBank/DDBJ databases">
        <authorList>
            <person name="de Groot N.N."/>
        </authorList>
    </citation>
    <scope>NUCLEOTIDE SEQUENCE [LARGE SCALE GENOMIC DNA]</scope>
    <source>
        <strain evidence="4 5">DSM 17890</strain>
    </source>
</reference>
<dbReference type="Pfam" id="PF02826">
    <property type="entry name" value="2-Hacid_dh_C"/>
    <property type="match status" value="1"/>
</dbReference>
<dbReference type="PANTHER" id="PTHR43333:SF1">
    <property type="entry name" value="D-ISOMER SPECIFIC 2-HYDROXYACID DEHYDROGENASE NAD-BINDING DOMAIN-CONTAINING PROTEIN"/>
    <property type="match status" value="1"/>
</dbReference>
<dbReference type="STRING" id="356660.SAMN05444336_1011182"/>
<dbReference type="Proteomes" id="UP000199118">
    <property type="component" value="Unassembled WGS sequence"/>
</dbReference>
<keyword evidence="1" id="KW-0560">Oxidoreductase</keyword>
<dbReference type="GO" id="GO:0016491">
    <property type="term" value="F:oxidoreductase activity"/>
    <property type="evidence" value="ECO:0007669"/>
    <property type="project" value="UniProtKB-KW"/>
</dbReference>
<dbReference type="SUPFAM" id="SSF52283">
    <property type="entry name" value="Formate/glycerate dehydrogenase catalytic domain-like"/>
    <property type="match status" value="1"/>
</dbReference>
<dbReference type="EMBL" id="FNMZ01000001">
    <property type="protein sequence ID" value="SDW49746.1"/>
    <property type="molecule type" value="Genomic_DNA"/>
</dbReference>
<dbReference type="InterPro" id="IPR036291">
    <property type="entry name" value="NAD(P)-bd_dom_sf"/>
</dbReference>
<dbReference type="Gene3D" id="3.40.50.720">
    <property type="entry name" value="NAD(P)-binding Rossmann-like Domain"/>
    <property type="match status" value="2"/>
</dbReference>
<proteinExistence type="predicted"/>
<organism evidence="4 5">
    <name type="scientific">Albimonas donghaensis</name>
    <dbReference type="NCBI Taxonomy" id="356660"/>
    <lineage>
        <taxon>Bacteria</taxon>
        <taxon>Pseudomonadati</taxon>
        <taxon>Pseudomonadota</taxon>
        <taxon>Alphaproteobacteria</taxon>
        <taxon>Rhodobacterales</taxon>
        <taxon>Paracoccaceae</taxon>
        <taxon>Albimonas</taxon>
    </lineage>
</organism>
<dbReference type="PANTHER" id="PTHR43333">
    <property type="entry name" value="2-HACID_DH_C DOMAIN-CONTAINING PROTEIN"/>
    <property type="match status" value="1"/>
</dbReference>
<evidence type="ECO:0000313" key="5">
    <source>
        <dbReference type="Proteomes" id="UP000199118"/>
    </source>
</evidence>